<keyword evidence="5" id="KW-1185">Reference proteome</keyword>
<keyword evidence="1" id="KW-0732">Signal</keyword>
<dbReference type="InterPro" id="IPR056600">
    <property type="entry name" value="GBD_T9SS_assoc"/>
</dbReference>
<name>A0ABS2CZ26_9FLAO</name>
<protein>
    <submittedName>
        <fullName evidence="4">Pre-peptidase C-terminal domain-containing protein</fullName>
    </submittedName>
</protein>
<dbReference type="EMBL" id="JACSOD020000499">
    <property type="protein sequence ID" value="MBM6500176.1"/>
    <property type="molecule type" value="Genomic_DNA"/>
</dbReference>
<sequence length="1019" mass="106571">MKKKYFLLLLLLIVNFTIQAQTSCSNATLITINGGCLNANVSDNTQDLPNISGCTGSTSFQRERWYRFVVTSGPQSVTITANATNRNLFLQLISSTSACTGLTQIACANNDTNNNSNQTETITTTLNNGTYYIKVVNVGSANSNMNLTSLCVTSPPANNNCSGATNLTVNPSTTCSTSTNGSTIGATQSQSGCTGTADDDVWYSFTATSSAHTITVTPGTLTDAVLQVFSGSCGSLTSLGCVDNTFGSSTETITLNSLTPTNIYYVRVYSFGSSTGNGSFSLCVTTPPNPCSTITNISSCGNITNATFTSGTGIYATSGCGSSTSGSELIYSFTPTVTGAYSISQTSSHSTIDYQFKNSIGGCNGTTGWNCIGSINGSSTSPTFNLIAGTTYYILMDAQNTTGGNVSFSIQCSPTIPSNDECINSTPLTVNTSNSCSVTTNGTTVGAIQSQPGCTGNADDDVWYNFTATSTSHIISISAISMNNIVFQVFRGSCGSLISLNCTNNTTGFSTETTTLTGLTVGLNYYVRIYSNSNGTGQGTFTICVSTPVNPCSAINNISSCNTVVNLNVPAGNGFYNTSACGWSTPGSETIYTFTPSITGPYSISQTSSFTFIDYQFKLASSGCGATGWTCIDDMTGNSNSPTFNLTAGTTYYLLLDPESNTGGAVTFSINCPAPPVTNDNCSTAIPLSVSSDCNYSTYSNTGATSSPSVPAPGCAGYSGGDIWFTVVVPANGSIRVDTRQGTITDSGMAIYTGSCGSLNLLECDDDDSSNGMMSMIDLTGLTPGITLYVRFWEFGNDNNGTFGICVTSPEPCVAGNGIGNTTDGCPNISSGGLGLLGSDPDPISSCNSSACVDLEATYLTLGSPTSYSVEQIAYNPPYQYNCLTNPISVNIDDVWSPVINLPFNFCFYNNTYSSCIVGSNGMISFNTGNANGSTGWRFDENLPSLDEALFSNTIYGVYHDIDPSKGGEVGWELITLDTGCRALVAAWNDVPMFSNNSILYSGMIVLYENTNIIPVVHY</sequence>
<dbReference type="Pfam" id="PF23759">
    <property type="entry name" value="GBD_T9SS_assoc"/>
    <property type="match status" value="3"/>
</dbReference>
<evidence type="ECO:0000259" key="2">
    <source>
        <dbReference type="Pfam" id="PF04151"/>
    </source>
</evidence>
<feature type="domain" description="T9SS-like galactose binding" evidence="3">
    <location>
        <begin position="678"/>
        <end position="769"/>
    </location>
</feature>
<evidence type="ECO:0000256" key="1">
    <source>
        <dbReference type="SAM" id="SignalP"/>
    </source>
</evidence>
<feature type="chain" id="PRO_5045087734" evidence="1">
    <location>
        <begin position="21"/>
        <end position="1019"/>
    </location>
</feature>
<dbReference type="Pfam" id="PF04151">
    <property type="entry name" value="PPC"/>
    <property type="match status" value="1"/>
</dbReference>
<accession>A0ABS2CZ26</accession>
<dbReference type="SUPFAM" id="SSF89260">
    <property type="entry name" value="Collagen-binding domain"/>
    <property type="match status" value="1"/>
</dbReference>
<feature type="domain" description="T9SS-like galactose binding" evidence="3">
    <location>
        <begin position="157"/>
        <end position="281"/>
    </location>
</feature>
<comment type="caution">
    <text evidence="4">The sequence shown here is derived from an EMBL/GenBank/DDBJ whole genome shotgun (WGS) entry which is preliminary data.</text>
</comment>
<feature type="signal peptide" evidence="1">
    <location>
        <begin position="1"/>
        <end position="20"/>
    </location>
</feature>
<dbReference type="RefSeq" id="WP_204158772.1">
    <property type="nucleotide sequence ID" value="NZ_JACSOD020000499.1"/>
</dbReference>
<evidence type="ECO:0000259" key="3">
    <source>
        <dbReference type="Pfam" id="PF23759"/>
    </source>
</evidence>
<feature type="domain" description="T9SS-like galactose binding" evidence="3">
    <location>
        <begin position="418"/>
        <end position="543"/>
    </location>
</feature>
<dbReference type="Gene3D" id="2.60.120.380">
    <property type="match status" value="3"/>
</dbReference>
<dbReference type="InterPro" id="IPR007280">
    <property type="entry name" value="Peptidase_C_arc/bac"/>
</dbReference>
<evidence type="ECO:0000313" key="4">
    <source>
        <dbReference type="EMBL" id="MBM6500176.1"/>
    </source>
</evidence>
<dbReference type="Proteomes" id="UP000759529">
    <property type="component" value="Unassembled WGS sequence"/>
</dbReference>
<proteinExistence type="predicted"/>
<gene>
    <name evidence="4" type="ORF">H9X54_012800</name>
</gene>
<feature type="domain" description="Peptidase C-terminal archaeal/bacterial" evidence="2">
    <location>
        <begin position="64"/>
        <end position="135"/>
    </location>
</feature>
<reference evidence="4 5" key="1">
    <citation type="submission" date="2021-02" db="EMBL/GenBank/DDBJ databases">
        <authorList>
            <person name="Jung H.S."/>
            <person name="Chun B.H."/>
            <person name="Jeon C.O."/>
        </authorList>
    </citation>
    <scope>NUCLEOTIDE SEQUENCE [LARGE SCALE GENOMIC DNA]</scope>
    <source>
        <strain evidence="4 5">LMG 25203</strain>
    </source>
</reference>
<organism evidence="4 5">
    <name type="scientific">Flavobacterium macrobrachii</name>
    <dbReference type="NCBI Taxonomy" id="591204"/>
    <lineage>
        <taxon>Bacteria</taxon>
        <taxon>Pseudomonadati</taxon>
        <taxon>Bacteroidota</taxon>
        <taxon>Flavobacteriia</taxon>
        <taxon>Flavobacteriales</taxon>
        <taxon>Flavobacteriaceae</taxon>
        <taxon>Flavobacterium</taxon>
    </lineage>
</organism>
<evidence type="ECO:0000313" key="5">
    <source>
        <dbReference type="Proteomes" id="UP000759529"/>
    </source>
</evidence>